<gene>
    <name evidence="1" type="ORF">HAKA00212_LOCUS20170</name>
</gene>
<dbReference type="Gene3D" id="3.40.50.1110">
    <property type="entry name" value="SGNH hydrolase"/>
    <property type="match status" value="1"/>
</dbReference>
<dbReference type="EMBL" id="HBIU01044882">
    <property type="protein sequence ID" value="CAE0641342.1"/>
    <property type="molecule type" value="Transcribed_RNA"/>
</dbReference>
<dbReference type="GO" id="GO:0016788">
    <property type="term" value="F:hydrolase activity, acting on ester bonds"/>
    <property type="evidence" value="ECO:0007669"/>
    <property type="project" value="InterPro"/>
</dbReference>
<sequence>MVVVGDSYSDGGGDTGYVGLYANSTNVVPSIPSNQYSQNRFSNGKTYVQIAADTLGLMMNNQAVGYAQVLHNPLQMDANTCRSVRIPDMMQQFWNWRNSSDLDLATVNSSLVVVAIGGNDLAELAQSYSYGAIGLVKFMVRCFEIVKEMVKKVGEMVTEGGLPKAHVVLVTFPAAWLLPYFRELGKFDDGALESFMKYLIRYQMKAFQEGGYNFWNLADEMEEVWLEGSTNGIISNWPCFSFSEDSPLMADCPNYSGDELNRLFGQNCTADTVDDFMFFDTIHPTAATHKELGTSFAQYLVGHNITSGG</sequence>
<dbReference type="SUPFAM" id="SSF52266">
    <property type="entry name" value="SGNH hydrolase"/>
    <property type="match status" value="1"/>
</dbReference>
<organism evidence="1">
    <name type="scientific">Heterosigma akashiwo</name>
    <name type="common">Chromophytic alga</name>
    <name type="synonym">Heterosigma carterae</name>
    <dbReference type="NCBI Taxonomy" id="2829"/>
    <lineage>
        <taxon>Eukaryota</taxon>
        <taxon>Sar</taxon>
        <taxon>Stramenopiles</taxon>
        <taxon>Ochrophyta</taxon>
        <taxon>Raphidophyceae</taxon>
        <taxon>Chattonellales</taxon>
        <taxon>Chattonellaceae</taxon>
        <taxon>Heterosigma</taxon>
    </lineage>
</organism>
<evidence type="ECO:0000313" key="1">
    <source>
        <dbReference type="EMBL" id="CAE0641342.1"/>
    </source>
</evidence>
<protein>
    <recommendedName>
        <fullName evidence="2">SGNH hydrolase-type esterase domain-containing protein</fullName>
    </recommendedName>
</protein>
<accession>A0A7S3Y540</accession>
<dbReference type="Pfam" id="PF00657">
    <property type="entry name" value="Lipase_GDSL"/>
    <property type="match status" value="1"/>
</dbReference>
<name>A0A7S3Y540_HETAK</name>
<reference evidence="1" key="1">
    <citation type="submission" date="2021-01" db="EMBL/GenBank/DDBJ databases">
        <authorList>
            <person name="Corre E."/>
            <person name="Pelletier E."/>
            <person name="Niang G."/>
            <person name="Scheremetjew M."/>
            <person name="Finn R."/>
            <person name="Kale V."/>
            <person name="Holt S."/>
            <person name="Cochrane G."/>
            <person name="Meng A."/>
            <person name="Brown T."/>
            <person name="Cohen L."/>
        </authorList>
    </citation>
    <scope>NUCLEOTIDE SEQUENCE</scope>
    <source>
        <strain evidence="1">CCMP3107</strain>
    </source>
</reference>
<dbReference type="InterPro" id="IPR001087">
    <property type="entry name" value="GDSL"/>
</dbReference>
<dbReference type="InterPro" id="IPR036514">
    <property type="entry name" value="SGNH_hydro_sf"/>
</dbReference>
<evidence type="ECO:0008006" key="2">
    <source>
        <dbReference type="Google" id="ProtNLM"/>
    </source>
</evidence>
<dbReference type="AlphaFoldDB" id="A0A7S3Y540"/>
<proteinExistence type="predicted"/>